<accession>A0A369JJM5</accession>
<dbReference type="Proteomes" id="UP000076154">
    <property type="component" value="Unassembled WGS sequence"/>
</dbReference>
<dbReference type="STRING" id="39966.A0A369JJM5"/>
<reference evidence="1" key="1">
    <citation type="submission" date="2018-04" db="EMBL/GenBank/DDBJ databases">
        <title>Whole genome sequencing of Hypsizygus marmoreus.</title>
        <authorList>
            <person name="Choi I.-G."/>
            <person name="Min B."/>
            <person name="Kim J.-G."/>
            <person name="Kim S."/>
            <person name="Oh Y.-L."/>
            <person name="Kong W.-S."/>
            <person name="Park H."/>
            <person name="Jeong J."/>
            <person name="Song E.-S."/>
        </authorList>
    </citation>
    <scope>NUCLEOTIDE SEQUENCE [LARGE SCALE GENOMIC DNA]</scope>
    <source>
        <strain evidence="1">51987-8</strain>
    </source>
</reference>
<comment type="caution">
    <text evidence="1">The sequence shown here is derived from an EMBL/GenBank/DDBJ whole genome shotgun (WGS) entry which is preliminary data.</text>
</comment>
<dbReference type="OrthoDB" id="3001771at2759"/>
<dbReference type="InParanoid" id="A0A369JJM5"/>
<sequence>MPSPDALPPNRHLNFTKTEMIFDSLLNEIISIIFTHMYKISRKEVGFGKSGVEPGVDEGISNRDMTWKDEDLLDPNLFPKAIIAVCRRWREIAERLPILWTRIIAFVGSSPTPLSEVQAYLTLSRDLPIHVYVLRRPDPGLKKDWRERPRCRDIIELLVPHIPRCQKLEFDVMYSSSLPSISKDFLGCAPLLETLNLKCRTDDGVASGDPDADPDIDNEPFSTPALKDLCVDGRNFIHASLALRSWIESIPKGQLRLGVHNFSPSDSISQDLRFNLNDFIQILDGLKVARLSLSNVEFHDHSTSGPNVLFPAIT</sequence>
<proteinExistence type="predicted"/>
<evidence type="ECO:0000313" key="2">
    <source>
        <dbReference type="Proteomes" id="UP000076154"/>
    </source>
</evidence>
<dbReference type="AlphaFoldDB" id="A0A369JJM5"/>
<dbReference type="EMBL" id="LUEZ02000053">
    <property type="protein sequence ID" value="RDB22048.1"/>
    <property type="molecule type" value="Genomic_DNA"/>
</dbReference>
<gene>
    <name evidence="1" type="ORF">Hypma_011141</name>
</gene>
<protein>
    <recommendedName>
        <fullName evidence="3">F-box domain-containing protein</fullName>
    </recommendedName>
</protein>
<evidence type="ECO:0008006" key="3">
    <source>
        <dbReference type="Google" id="ProtNLM"/>
    </source>
</evidence>
<keyword evidence="2" id="KW-1185">Reference proteome</keyword>
<evidence type="ECO:0000313" key="1">
    <source>
        <dbReference type="EMBL" id="RDB22048.1"/>
    </source>
</evidence>
<name>A0A369JJM5_HYPMA</name>
<organism evidence="1 2">
    <name type="scientific">Hypsizygus marmoreus</name>
    <name type="common">White beech mushroom</name>
    <name type="synonym">Agaricus marmoreus</name>
    <dbReference type="NCBI Taxonomy" id="39966"/>
    <lineage>
        <taxon>Eukaryota</taxon>
        <taxon>Fungi</taxon>
        <taxon>Dikarya</taxon>
        <taxon>Basidiomycota</taxon>
        <taxon>Agaricomycotina</taxon>
        <taxon>Agaricomycetes</taxon>
        <taxon>Agaricomycetidae</taxon>
        <taxon>Agaricales</taxon>
        <taxon>Tricholomatineae</taxon>
        <taxon>Lyophyllaceae</taxon>
        <taxon>Hypsizygus</taxon>
    </lineage>
</organism>